<dbReference type="Pfam" id="PF13407">
    <property type="entry name" value="Peripla_BP_4"/>
    <property type="match status" value="1"/>
</dbReference>
<keyword evidence="3" id="KW-0804">Transcription</keyword>
<dbReference type="SUPFAM" id="SSF53822">
    <property type="entry name" value="Periplasmic binding protein-like I"/>
    <property type="match status" value="1"/>
</dbReference>
<feature type="domain" description="HTH lacI-type" evidence="4">
    <location>
        <begin position="10"/>
        <end position="64"/>
    </location>
</feature>
<dbReference type="KEGG" id="orp:MOP44_12825"/>
<dbReference type="PROSITE" id="PS50932">
    <property type="entry name" value="HTH_LACI_2"/>
    <property type="match status" value="1"/>
</dbReference>
<name>A0A9J7BVY6_9BACT</name>
<gene>
    <name evidence="5" type="ORF">MOP44_12825</name>
</gene>
<dbReference type="Pfam" id="PF00356">
    <property type="entry name" value="LacI"/>
    <property type="match status" value="1"/>
</dbReference>
<protein>
    <submittedName>
        <fullName evidence="5">LacI family DNA-binding transcriptional regulator</fullName>
    </submittedName>
</protein>
<evidence type="ECO:0000256" key="1">
    <source>
        <dbReference type="ARBA" id="ARBA00023015"/>
    </source>
</evidence>
<dbReference type="AlphaFoldDB" id="A0A9J7BVY6"/>
<keyword evidence="2 5" id="KW-0238">DNA-binding</keyword>
<accession>A0A9J7BVY6</accession>
<dbReference type="InterPro" id="IPR010982">
    <property type="entry name" value="Lambda_DNA-bd_dom_sf"/>
</dbReference>
<dbReference type="CDD" id="cd06307">
    <property type="entry name" value="PBP1_sugar_binding"/>
    <property type="match status" value="1"/>
</dbReference>
<organism evidence="5 6">
    <name type="scientific">Occallatibacter riparius</name>
    <dbReference type="NCBI Taxonomy" id="1002689"/>
    <lineage>
        <taxon>Bacteria</taxon>
        <taxon>Pseudomonadati</taxon>
        <taxon>Acidobacteriota</taxon>
        <taxon>Terriglobia</taxon>
        <taxon>Terriglobales</taxon>
        <taxon>Acidobacteriaceae</taxon>
        <taxon>Occallatibacter</taxon>
    </lineage>
</organism>
<dbReference type="GO" id="GO:0003700">
    <property type="term" value="F:DNA-binding transcription factor activity"/>
    <property type="evidence" value="ECO:0007669"/>
    <property type="project" value="TreeGrafter"/>
</dbReference>
<dbReference type="PANTHER" id="PTHR30146:SF152">
    <property type="entry name" value="TRANSCRIPTIONAL REGULATORY PROTEIN"/>
    <property type="match status" value="1"/>
</dbReference>
<dbReference type="SUPFAM" id="SSF47413">
    <property type="entry name" value="lambda repressor-like DNA-binding domains"/>
    <property type="match status" value="1"/>
</dbReference>
<sequence length="361" mass="39369">MRKQKESGPAGIRQIAEALGVSIGTVDRALHGREGVSAKTRERVLRQAKKLNYTPNLVARNLKLNRHFRIGVFLPEQIASFFDPLRAGIRAGALAAAGANVEVVFHSYPQLGQGDVESMETHRWRQFDGIILAPGQPAKVTFICQEAEEENKPIVFVATDAARENRLASIAVESVLSGGIAAELLGRLVPDRRQVVVITGDLKIQDHADKLRGFAASLATLAPHLTMLPAIQSHESARDAHKATSRLLKEHPDLGAIYISTANSAPVIAAVAESQRAGKVQIIATDFFPEMAQWIESGQVFAALHQRPFTQGRMAFEALSRFLVQGCAPERSVRLAPHLVLRSNMSLFVDAYSAGRPEPEF</sequence>
<evidence type="ECO:0000313" key="5">
    <source>
        <dbReference type="EMBL" id="UWZ86800.1"/>
    </source>
</evidence>
<dbReference type="RefSeq" id="WP_260796437.1">
    <property type="nucleotide sequence ID" value="NZ_CP093313.1"/>
</dbReference>
<dbReference type="InterPro" id="IPR000843">
    <property type="entry name" value="HTH_LacI"/>
</dbReference>
<dbReference type="Gene3D" id="3.40.50.2300">
    <property type="match status" value="2"/>
</dbReference>
<dbReference type="CDD" id="cd01392">
    <property type="entry name" value="HTH_LacI"/>
    <property type="match status" value="1"/>
</dbReference>
<keyword evidence="1" id="KW-0805">Transcription regulation</keyword>
<dbReference type="GO" id="GO:0000976">
    <property type="term" value="F:transcription cis-regulatory region binding"/>
    <property type="evidence" value="ECO:0007669"/>
    <property type="project" value="TreeGrafter"/>
</dbReference>
<dbReference type="Proteomes" id="UP001059380">
    <property type="component" value="Chromosome"/>
</dbReference>
<evidence type="ECO:0000259" key="4">
    <source>
        <dbReference type="PROSITE" id="PS50932"/>
    </source>
</evidence>
<reference evidence="5" key="1">
    <citation type="submission" date="2021-04" db="EMBL/GenBank/DDBJ databases">
        <title>Phylogenetic analysis of Acidobacteriaceae.</title>
        <authorList>
            <person name="Qiu L."/>
            <person name="Zhang Q."/>
        </authorList>
    </citation>
    <scope>NUCLEOTIDE SEQUENCE</scope>
    <source>
        <strain evidence="5">DSM 25168</strain>
    </source>
</reference>
<dbReference type="InterPro" id="IPR028082">
    <property type="entry name" value="Peripla_BP_I"/>
</dbReference>
<evidence type="ECO:0000313" key="6">
    <source>
        <dbReference type="Proteomes" id="UP001059380"/>
    </source>
</evidence>
<keyword evidence="6" id="KW-1185">Reference proteome</keyword>
<dbReference type="EMBL" id="CP093313">
    <property type="protein sequence ID" value="UWZ86800.1"/>
    <property type="molecule type" value="Genomic_DNA"/>
</dbReference>
<proteinExistence type="predicted"/>
<dbReference type="PANTHER" id="PTHR30146">
    <property type="entry name" value="LACI-RELATED TRANSCRIPTIONAL REPRESSOR"/>
    <property type="match status" value="1"/>
</dbReference>
<evidence type="ECO:0000256" key="2">
    <source>
        <dbReference type="ARBA" id="ARBA00023125"/>
    </source>
</evidence>
<dbReference type="InterPro" id="IPR025997">
    <property type="entry name" value="SBP_2_dom"/>
</dbReference>
<dbReference type="Gene3D" id="1.10.260.40">
    <property type="entry name" value="lambda repressor-like DNA-binding domains"/>
    <property type="match status" value="1"/>
</dbReference>
<evidence type="ECO:0000256" key="3">
    <source>
        <dbReference type="ARBA" id="ARBA00023163"/>
    </source>
</evidence>
<dbReference type="SMART" id="SM00354">
    <property type="entry name" value="HTH_LACI"/>
    <property type="match status" value="1"/>
</dbReference>